<evidence type="ECO:0000313" key="4">
    <source>
        <dbReference type="EMBL" id="SDS07999.1"/>
    </source>
</evidence>
<feature type="signal peptide" evidence="2">
    <location>
        <begin position="1"/>
        <end position="25"/>
    </location>
</feature>
<dbReference type="Proteomes" id="UP000243426">
    <property type="component" value="Chromosome I"/>
</dbReference>
<feature type="region of interest" description="Disordered" evidence="1">
    <location>
        <begin position="190"/>
        <end position="233"/>
    </location>
</feature>
<dbReference type="Pfam" id="PF05618">
    <property type="entry name" value="Zn_protease"/>
    <property type="match status" value="1"/>
</dbReference>
<gene>
    <name evidence="4" type="ORF">SAMN05216198_1128</name>
</gene>
<dbReference type="InterPro" id="IPR021109">
    <property type="entry name" value="Peptidase_aspartic_dom_sf"/>
</dbReference>
<dbReference type="PANTHER" id="PTHR38037:SF2">
    <property type="entry name" value="ATP-DEPENDENT ZINC PROTEASE DOMAIN-CONTAINING PROTEIN-RELATED"/>
    <property type="match status" value="1"/>
</dbReference>
<protein>
    <submittedName>
        <fullName evidence="4">Uncharacterized conserved protein</fullName>
    </submittedName>
</protein>
<dbReference type="STRING" id="797277.SAMN05216198_1128"/>
<feature type="compositionally biased region" description="Acidic residues" evidence="1">
    <location>
        <begin position="217"/>
        <end position="233"/>
    </location>
</feature>
<evidence type="ECO:0000256" key="1">
    <source>
        <dbReference type="SAM" id="MobiDB-lite"/>
    </source>
</evidence>
<sequence length="233" mass="26053">MQLSIKSLSLAALLSTAAVSTAVMAGAQDAIEPPDDAVLTEDIAGKVVVGWVEKGLILPEETAVKIKVDSGALTSSMHAVNLERFTRKGKKWVRYDVPVVDADTGNRVTLHFERPVFRQMTVRGAGGEDYRPVVKMRMCVGNRIYDEQFSLRDRSDMTYPVLLGRRTIEHIGLIDVSDTFMLPLDCPDAASEEERNRQQLMKDDATLVDDSQIDQPSEPEEDDREDREEERSE</sequence>
<dbReference type="RefSeq" id="WP_231702274.1">
    <property type="nucleotide sequence ID" value="NZ_LT629748.1"/>
</dbReference>
<dbReference type="PANTHER" id="PTHR38037">
    <property type="entry name" value="ZN_PROTEASE DOMAIN-CONTAINING PROTEIN"/>
    <property type="match status" value="1"/>
</dbReference>
<dbReference type="AlphaFoldDB" id="A0A1H1PBL3"/>
<evidence type="ECO:0000256" key="2">
    <source>
        <dbReference type="SAM" id="SignalP"/>
    </source>
</evidence>
<dbReference type="Gene3D" id="2.40.70.10">
    <property type="entry name" value="Acid Proteases"/>
    <property type="match status" value="1"/>
</dbReference>
<organism evidence="4 5">
    <name type="scientific">Halopseudomonas litoralis</name>
    <dbReference type="NCBI Taxonomy" id="797277"/>
    <lineage>
        <taxon>Bacteria</taxon>
        <taxon>Pseudomonadati</taxon>
        <taxon>Pseudomonadota</taxon>
        <taxon>Gammaproteobacteria</taxon>
        <taxon>Pseudomonadales</taxon>
        <taxon>Pseudomonadaceae</taxon>
        <taxon>Halopseudomonas</taxon>
    </lineage>
</organism>
<accession>A0A1H1PBL3</accession>
<name>A0A1H1PBL3_9GAMM</name>
<reference evidence="5" key="1">
    <citation type="submission" date="2016-10" db="EMBL/GenBank/DDBJ databases">
        <authorList>
            <person name="Varghese N."/>
            <person name="Submissions S."/>
        </authorList>
    </citation>
    <scope>NUCLEOTIDE SEQUENCE [LARGE SCALE GENOMIC DNA]</scope>
    <source>
        <strain evidence="5">2SM5</strain>
    </source>
</reference>
<feature type="domain" description="Retropepsin-like aspartic endopeptidase" evidence="3">
    <location>
        <begin position="48"/>
        <end position="181"/>
    </location>
</feature>
<dbReference type="EMBL" id="LT629748">
    <property type="protein sequence ID" value="SDS07999.1"/>
    <property type="molecule type" value="Genomic_DNA"/>
</dbReference>
<feature type="compositionally biased region" description="Basic and acidic residues" evidence="1">
    <location>
        <begin position="192"/>
        <end position="205"/>
    </location>
</feature>
<evidence type="ECO:0000259" key="3">
    <source>
        <dbReference type="Pfam" id="PF05618"/>
    </source>
</evidence>
<keyword evidence="5" id="KW-1185">Reference proteome</keyword>
<feature type="chain" id="PRO_5009256432" evidence="2">
    <location>
        <begin position="26"/>
        <end position="233"/>
    </location>
</feature>
<dbReference type="InterPro" id="IPR008503">
    <property type="entry name" value="Asp_endopeptidase"/>
</dbReference>
<evidence type="ECO:0000313" key="5">
    <source>
        <dbReference type="Proteomes" id="UP000243426"/>
    </source>
</evidence>
<proteinExistence type="predicted"/>
<dbReference type="SUPFAM" id="SSF50630">
    <property type="entry name" value="Acid proteases"/>
    <property type="match status" value="1"/>
</dbReference>
<keyword evidence="2" id="KW-0732">Signal</keyword>